<keyword evidence="2" id="KW-1185">Reference proteome</keyword>
<dbReference type="EMBL" id="JANJQO010001184">
    <property type="protein sequence ID" value="KAJ2972261.1"/>
    <property type="molecule type" value="Genomic_DNA"/>
</dbReference>
<sequence length="688" mass="75652">MAKRVAPLFLPSWFNSGQKPSSERHGSIGRSPSADSGLYAHPYVLKSQTSVNTEEDQSLKDASKLRRHTIISLWKWELLCLFVGILSFTAIIITLRVYQNSVVSAATWKLPISINAIIAILSALFKGCLAMPATEGISQLKWIWFSRKARSLDDLDLYDRASRSAWGAALMIAKHFRRDSKSALASLGAIVVLISLVMDPFSQASVSLKPCWQAADHDASIPRANNYTKWGGHNGAGTNIDAEMSLAAYMGVLKPPANSSVSLPVSCKTNNCVFPSDQGATFNSVGMCTLSWDISDQIKSPPDFKSDFNGWNYTLPWGTKLESGVLLSSTSTSVPGTSFAAEGEGPWNRTSLVDVEILGMRFEDPKCDTSICQFTTADRVNLKPVAYMFSLIPCVQTWAANFTNGAYQETLLDEQYLHWVVPKSKGYQLALNRTVQNGKWQDCIGTENATDTNTVEVYPLPQQSDPWSKQVAPSTWYAPQCVYGMGFGAAGGLADFVGPRGFFAKQGTLTFLTPTTLFGSLWFETLFNKGNMTLESVTKFAHGLALAITAQMRTNANGAEELSAQVGITMQKETCILVEWKYLSFLAIVLALEVVFFILVMVINQRSSWYADWKSSTLAVAFQNVGSTTLNESVPPRPELDRDFRDAAKKINVSFAEVDGKWQLRKEPGFIPIISREGLHPGDASRSQ</sequence>
<reference evidence="1" key="1">
    <citation type="submission" date="2022-08" db="EMBL/GenBank/DDBJ databases">
        <title>Genome Sequence of Lecanicillium fungicola.</title>
        <authorList>
            <person name="Buettner E."/>
        </authorList>
    </citation>
    <scope>NUCLEOTIDE SEQUENCE</scope>
    <source>
        <strain evidence="1">Babe33</strain>
    </source>
</reference>
<evidence type="ECO:0000313" key="1">
    <source>
        <dbReference type="EMBL" id="KAJ2972261.1"/>
    </source>
</evidence>
<accession>A0ACC1N0W7</accession>
<gene>
    <name evidence="1" type="ORF">NQ176_g7259</name>
</gene>
<evidence type="ECO:0000313" key="2">
    <source>
        <dbReference type="Proteomes" id="UP001143910"/>
    </source>
</evidence>
<dbReference type="Proteomes" id="UP001143910">
    <property type="component" value="Unassembled WGS sequence"/>
</dbReference>
<comment type="caution">
    <text evidence="1">The sequence shown here is derived from an EMBL/GenBank/DDBJ whole genome shotgun (WGS) entry which is preliminary data.</text>
</comment>
<name>A0ACC1N0W7_9HYPO</name>
<proteinExistence type="predicted"/>
<protein>
    <submittedName>
        <fullName evidence="1">Uncharacterized protein</fullName>
    </submittedName>
</protein>
<organism evidence="1 2">
    <name type="scientific">Zarea fungicola</name>
    <dbReference type="NCBI Taxonomy" id="93591"/>
    <lineage>
        <taxon>Eukaryota</taxon>
        <taxon>Fungi</taxon>
        <taxon>Dikarya</taxon>
        <taxon>Ascomycota</taxon>
        <taxon>Pezizomycotina</taxon>
        <taxon>Sordariomycetes</taxon>
        <taxon>Hypocreomycetidae</taxon>
        <taxon>Hypocreales</taxon>
        <taxon>Cordycipitaceae</taxon>
        <taxon>Zarea</taxon>
    </lineage>
</organism>